<dbReference type="eggNOG" id="ENOG5030RX0">
    <property type="taxonomic scope" value="Bacteria"/>
</dbReference>
<evidence type="ECO:0008006" key="3">
    <source>
        <dbReference type="Google" id="ProtNLM"/>
    </source>
</evidence>
<dbReference type="EMBL" id="CP000656">
    <property type="protein sequence ID" value="ABP44770.1"/>
    <property type="molecule type" value="Genomic_DNA"/>
</dbReference>
<feature type="compositionally biased region" description="Low complexity" evidence="1">
    <location>
        <begin position="229"/>
        <end position="270"/>
    </location>
</feature>
<reference evidence="2" key="2">
    <citation type="journal article" date="2013" name="PLoS ONE">
        <title>A Gene Expression Study of the Activities of Aromatic Ring-Cleavage Dioxygenases in Mycobacterium gilvum PYR-GCK to Changes in Salinity and pH during Pyrene Degradation.</title>
        <authorList>
            <person name="Badejo A.C."/>
            <person name="Badejo A.O."/>
            <person name="Shin K.H."/>
            <person name="Chai Y.G."/>
        </authorList>
    </citation>
    <scope>NUCLEOTIDE SEQUENCE [LARGE SCALE GENOMIC DNA]</scope>
    <source>
        <strain evidence="2">PYR-GCK</strain>
    </source>
</reference>
<feature type="region of interest" description="Disordered" evidence="1">
    <location>
        <begin position="99"/>
        <end position="142"/>
    </location>
</feature>
<proteinExistence type="predicted"/>
<dbReference type="OrthoDB" id="4627738at2"/>
<evidence type="ECO:0000313" key="2">
    <source>
        <dbReference type="EMBL" id="ABP44770.1"/>
    </source>
</evidence>
<protein>
    <recommendedName>
        <fullName evidence="3">Peptidoglycan-binding protein</fullName>
    </recommendedName>
</protein>
<dbReference type="STRING" id="350054.Mflv_2292"/>
<name>A4T8N1_MYCGI</name>
<feature type="region of interest" description="Disordered" evidence="1">
    <location>
        <begin position="223"/>
        <end position="270"/>
    </location>
</feature>
<dbReference type="AlphaFoldDB" id="A4T8N1"/>
<feature type="compositionally biased region" description="Gly residues" evidence="1">
    <location>
        <begin position="120"/>
        <end position="130"/>
    </location>
</feature>
<sequence>MSTQGLTPEELLAESAIALPDKEVVSILDLNADVDVAIDAASPIDLAAAANLNVAAPIDAAAGANVLAYGSGAQATVDQGTSIEQMLDADAYATSTQVSGIDQGGMDTDADEVPTDGTGVVPGTGDGSGDGTDDGTGAVVDTSPGALLDGNLLNVNVNVDLDSDLAAPISGAVAANANVAAPINAGVSANIGSIDSDAISVAEQDAIIKQTVIGEAVAEADQNSTISQGDGDASAVGGSADSAASADSGGTTDSASGGTDSGSSDTDSAG</sequence>
<reference evidence="2" key="1">
    <citation type="submission" date="2007-04" db="EMBL/GenBank/DDBJ databases">
        <authorList>
            <consortium name="US DOE Joint Genome Institute"/>
            <person name="Copeland A."/>
            <person name="Lucas S."/>
            <person name="Lapidus A."/>
            <person name="Barry K."/>
            <person name="Detter J.C."/>
            <person name="Glavina del Rio T."/>
            <person name="Hammon N."/>
            <person name="Israni S."/>
            <person name="Dalin E."/>
            <person name="Tice H."/>
            <person name="Pitluck S."/>
            <person name="Chain P."/>
            <person name="Malfatti S."/>
            <person name="Shin M."/>
            <person name="Vergez L."/>
            <person name="Schmutz J."/>
            <person name="Larimer F."/>
            <person name="Land M."/>
            <person name="Hauser L."/>
            <person name="Kyrpides N."/>
            <person name="Mikhailova N."/>
            <person name="Miller C."/>
            <person name="Richardson P."/>
        </authorList>
    </citation>
    <scope>NUCLEOTIDE SEQUENCE</scope>
    <source>
        <strain evidence="2">PYR-GCK</strain>
    </source>
</reference>
<gene>
    <name evidence="2" type="ordered locus">Mflv_2292</name>
</gene>
<evidence type="ECO:0000256" key="1">
    <source>
        <dbReference type="SAM" id="MobiDB-lite"/>
    </source>
</evidence>
<organism evidence="2">
    <name type="scientific">Mycolicibacterium gilvum (strain PYR-GCK)</name>
    <name type="common">Mycobacterium gilvum (strain PYR-GCK)</name>
    <dbReference type="NCBI Taxonomy" id="350054"/>
    <lineage>
        <taxon>Bacteria</taxon>
        <taxon>Bacillati</taxon>
        <taxon>Actinomycetota</taxon>
        <taxon>Actinomycetes</taxon>
        <taxon>Mycobacteriales</taxon>
        <taxon>Mycobacteriaceae</taxon>
        <taxon>Mycolicibacterium</taxon>
    </lineage>
</organism>
<dbReference type="HOGENOM" id="CLU_1089164_0_0_11"/>
<dbReference type="KEGG" id="mgi:Mflv_2292"/>
<accession>A4T8N1</accession>